<evidence type="ECO:0000256" key="5">
    <source>
        <dbReference type="ARBA" id="ARBA00023136"/>
    </source>
</evidence>
<feature type="transmembrane region" description="Helical" evidence="6">
    <location>
        <begin position="146"/>
        <end position="171"/>
    </location>
</feature>
<keyword evidence="3 6" id="KW-0812">Transmembrane</keyword>
<dbReference type="InterPro" id="IPR006977">
    <property type="entry name" value="Yip1_dom"/>
</dbReference>
<evidence type="ECO:0000259" key="7">
    <source>
        <dbReference type="Pfam" id="PF04893"/>
    </source>
</evidence>
<proteinExistence type="inferred from homology"/>
<evidence type="ECO:0000256" key="2">
    <source>
        <dbReference type="ARBA" id="ARBA00010596"/>
    </source>
</evidence>
<name>A0A9P5TPD6_GYMJU</name>
<feature type="transmembrane region" description="Helical" evidence="6">
    <location>
        <begin position="209"/>
        <end position="230"/>
    </location>
</feature>
<comment type="subcellular location">
    <subcellularLocation>
        <location evidence="6">Golgi apparatus membrane</location>
        <topology evidence="6">Multi-pass membrane protein</topology>
    </subcellularLocation>
    <subcellularLocation>
        <location evidence="1">Membrane</location>
        <topology evidence="1">Multi-pass membrane protein</topology>
    </subcellularLocation>
</comment>
<evidence type="ECO:0000256" key="3">
    <source>
        <dbReference type="ARBA" id="ARBA00022692"/>
    </source>
</evidence>
<keyword evidence="9" id="KW-1185">Reference proteome</keyword>
<protein>
    <recommendedName>
        <fullName evidence="6">Protein YIP</fullName>
    </recommendedName>
</protein>
<reference evidence="8" key="1">
    <citation type="submission" date="2020-11" db="EMBL/GenBank/DDBJ databases">
        <authorList>
            <consortium name="DOE Joint Genome Institute"/>
            <person name="Ahrendt S."/>
            <person name="Riley R."/>
            <person name="Andreopoulos W."/>
            <person name="LaButti K."/>
            <person name="Pangilinan J."/>
            <person name="Ruiz-duenas F.J."/>
            <person name="Barrasa J.M."/>
            <person name="Sanchez-Garcia M."/>
            <person name="Camarero S."/>
            <person name="Miyauchi S."/>
            <person name="Serrano A."/>
            <person name="Linde D."/>
            <person name="Babiker R."/>
            <person name="Drula E."/>
            <person name="Ayuso-Fernandez I."/>
            <person name="Pacheco R."/>
            <person name="Padilla G."/>
            <person name="Ferreira P."/>
            <person name="Barriuso J."/>
            <person name="Kellner H."/>
            <person name="Castanera R."/>
            <person name="Alfaro M."/>
            <person name="Ramirez L."/>
            <person name="Pisabarro A.G."/>
            <person name="Kuo A."/>
            <person name="Tritt A."/>
            <person name="Lipzen A."/>
            <person name="He G."/>
            <person name="Yan M."/>
            <person name="Ng V."/>
            <person name="Cullen D."/>
            <person name="Martin F."/>
            <person name="Rosso M.-N."/>
            <person name="Henrissat B."/>
            <person name="Hibbett D."/>
            <person name="Martinez A.T."/>
            <person name="Grigoriev I.V."/>
        </authorList>
    </citation>
    <scope>NUCLEOTIDE SEQUENCE</scope>
    <source>
        <strain evidence="8">AH 44721</strain>
    </source>
</reference>
<dbReference type="GO" id="GO:0000139">
    <property type="term" value="C:Golgi membrane"/>
    <property type="evidence" value="ECO:0007669"/>
    <property type="project" value="UniProtKB-SubCell"/>
</dbReference>
<keyword evidence="5 6" id="KW-0472">Membrane</keyword>
<keyword evidence="4 6" id="KW-1133">Transmembrane helix</keyword>
<comment type="caution">
    <text evidence="8">The sequence shown here is derived from an EMBL/GenBank/DDBJ whole genome shotgun (WGS) entry which is preliminary data.</text>
</comment>
<feature type="domain" description="Yip1" evidence="7">
    <location>
        <begin position="99"/>
        <end position="255"/>
    </location>
</feature>
<dbReference type="PANTHER" id="PTHR12822">
    <property type="entry name" value="PROTEIN YIPF"/>
    <property type="match status" value="1"/>
</dbReference>
<dbReference type="AlphaFoldDB" id="A0A9P5TPD6"/>
<dbReference type="GO" id="GO:0016192">
    <property type="term" value="P:vesicle-mediated transport"/>
    <property type="evidence" value="ECO:0007669"/>
    <property type="project" value="InterPro"/>
</dbReference>
<dbReference type="EMBL" id="JADNYJ010000035">
    <property type="protein sequence ID" value="KAF8902543.1"/>
    <property type="molecule type" value="Genomic_DNA"/>
</dbReference>
<evidence type="ECO:0000256" key="4">
    <source>
        <dbReference type="ARBA" id="ARBA00022989"/>
    </source>
</evidence>
<dbReference type="OrthoDB" id="10256463at2759"/>
<dbReference type="InterPro" id="IPR039765">
    <property type="entry name" value="Yip5/YIPF1/YIPF2"/>
</dbReference>
<dbReference type="Pfam" id="PF04893">
    <property type="entry name" value="Yip1"/>
    <property type="match status" value="1"/>
</dbReference>
<dbReference type="PANTHER" id="PTHR12822:SF2">
    <property type="entry name" value="PROTEIN YIPF"/>
    <property type="match status" value="1"/>
</dbReference>
<evidence type="ECO:0000313" key="8">
    <source>
        <dbReference type="EMBL" id="KAF8902543.1"/>
    </source>
</evidence>
<sequence>MAYVQVEADDQRLEEGPEGLQFKSFLGADASAQHPQRSAGVGNADRRYLAEESNRPKGGGSFWTVEYYQPYFDVDTQTVLKRCYTTLIPMEARTYISSHLNPPDLYGPFWTLTTLIFALYLSSSLGASIAKYLSTEGTPYDYDFRLLSIAVTLVYSYGLALPVVLWLALRYLGVGEWSVIEAISVWGYAQFVWIPVSVLCVIPVPILRWVLVALAFGLSGWFLGANIYPILASAEAKATRLIIVFLLALHLAIAIVFKVLFFNYYVIDKIGGDIPIPGSDAGTGNSTVPLL</sequence>
<evidence type="ECO:0000256" key="6">
    <source>
        <dbReference type="RuleBase" id="RU361264"/>
    </source>
</evidence>
<comment type="similarity">
    <text evidence="2 6">Belongs to the YIP1 family.</text>
</comment>
<dbReference type="Proteomes" id="UP000724874">
    <property type="component" value="Unassembled WGS sequence"/>
</dbReference>
<evidence type="ECO:0000256" key="1">
    <source>
        <dbReference type="ARBA" id="ARBA00004141"/>
    </source>
</evidence>
<evidence type="ECO:0000313" key="9">
    <source>
        <dbReference type="Proteomes" id="UP000724874"/>
    </source>
</evidence>
<dbReference type="GO" id="GO:0031267">
    <property type="term" value="F:small GTPase binding"/>
    <property type="evidence" value="ECO:0007669"/>
    <property type="project" value="InterPro"/>
</dbReference>
<feature type="transmembrane region" description="Helical" evidence="6">
    <location>
        <begin position="109"/>
        <end position="134"/>
    </location>
</feature>
<organism evidence="8 9">
    <name type="scientific">Gymnopilus junonius</name>
    <name type="common">Spectacular rustgill mushroom</name>
    <name type="synonym">Gymnopilus spectabilis subsp. junonius</name>
    <dbReference type="NCBI Taxonomy" id="109634"/>
    <lineage>
        <taxon>Eukaryota</taxon>
        <taxon>Fungi</taxon>
        <taxon>Dikarya</taxon>
        <taxon>Basidiomycota</taxon>
        <taxon>Agaricomycotina</taxon>
        <taxon>Agaricomycetes</taxon>
        <taxon>Agaricomycetidae</taxon>
        <taxon>Agaricales</taxon>
        <taxon>Agaricineae</taxon>
        <taxon>Hymenogastraceae</taxon>
        <taxon>Gymnopilus</taxon>
    </lineage>
</organism>
<feature type="transmembrane region" description="Helical" evidence="6">
    <location>
        <begin position="242"/>
        <end position="266"/>
    </location>
</feature>
<gene>
    <name evidence="8" type="ORF">CPB84DRAFT_1775645</name>
</gene>
<feature type="transmembrane region" description="Helical" evidence="6">
    <location>
        <begin position="183"/>
        <end position="202"/>
    </location>
</feature>
<accession>A0A9P5TPD6</accession>